<dbReference type="Gene3D" id="1.10.8.10">
    <property type="entry name" value="DNA helicase RuvA subunit, C-terminal domain"/>
    <property type="match status" value="1"/>
</dbReference>
<keyword evidence="8" id="KW-0347">Helicase</keyword>
<dbReference type="GO" id="GO:0006310">
    <property type="term" value="P:DNA recombination"/>
    <property type="evidence" value="ECO:0007669"/>
    <property type="project" value="UniProtKB-UniRule"/>
</dbReference>
<dbReference type="SMART" id="SM00278">
    <property type="entry name" value="HhH1"/>
    <property type="match status" value="2"/>
</dbReference>
<accession>A0A127K799</accession>
<evidence type="ECO:0000256" key="4">
    <source>
        <dbReference type="ARBA" id="ARBA00023172"/>
    </source>
</evidence>
<comment type="subunit">
    <text evidence="6">Homotetramer. Forms an RuvA(8)-RuvB(12)-Holliday junction (HJ) complex. HJ DNA is sandwiched between 2 RuvA tetramers; dsDNA enters through RuvA and exits via RuvB. An RuvB hexamer assembles on each DNA strand where it exits the tetramer. Each RuvB hexamer is contacted by two RuvA subunits (via domain III) on 2 adjacent RuvB subunits; this complex drives branch migration. In the full resolvosome a probable DNA-RuvA(4)-RuvB(12)-RuvC(2) complex forms which resolves the HJ.</text>
</comment>
<feature type="region of interest" description="Domain III" evidence="6">
    <location>
        <begin position="150"/>
        <end position="199"/>
    </location>
</feature>
<evidence type="ECO:0000256" key="1">
    <source>
        <dbReference type="ARBA" id="ARBA00022490"/>
    </source>
</evidence>
<evidence type="ECO:0000313" key="8">
    <source>
        <dbReference type="EMBL" id="AMO37840.1"/>
    </source>
</evidence>
<feature type="domain" description="Helix-hairpin-helix DNA-binding motif class 1" evidence="7">
    <location>
        <begin position="73"/>
        <end position="92"/>
    </location>
</feature>
<keyword evidence="4 6" id="KW-0233">DNA recombination</keyword>
<dbReference type="GO" id="GO:0000400">
    <property type="term" value="F:four-way junction DNA binding"/>
    <property type="evidence" value="ECO:0007669"/>
    <property type="project" value="UniProtKB-UniRule"/>
</dbReference>
<dbReference type="AlphaFoldDB" id="A0A127K799"/>
<dbReference type="Pfam" id="PF07499">
    <property type="entry name" value="RuvA_C"/>
    <property type="match status" value="1"/>
</dbReference>
<keyword evidence="1 6" id="KW-0963">Cytoplasm</keyword>
<dbReference type="GO" id="GO:0005737">
    <property type="term" value="C:cytoplasm"/>
    <property type="evidence" value="ECO:0007669"/>
    <property type="project" value="UniProtKB-SubCell"/>
</dbReference>
<dbReference type="Pfam" id="PF14520">
    <property type="entry name" value="HHH_5"/>
    <property type="match status" value="1"/>
</dbReference>
<evidence type="ECO:0000256" key="6">
    <source>
        <dbReference type="HAMAP-Rule" id="MF_00031"/>
    </source>
</evidence>
<dbReference type="SUPFAM" id="SSF50249">
    <property type="entry name" value="Nucleic acid-binding proteins"/>
    <property type="match status" value="1"/>
</dbReference>
<dbReference type="STRING" id="1134435.AC731_013360"/>
<sequence>MIGRITGTLLEKNPPQILVDVHGVGYEIDVPMSTFYNLPATGAQVSLHTHHVVREDGHFLFGFATEEERATFRQLLKVSGIGARMALAVLSGLSVNDLAQAVALQEAGRLVKIPGIGKKTAERLLLELRDKLGKALPNMAGARLTAAPGTAPDAKSDILNALLALGYNEREALGAMKGLDEAVGVSDGIRQALKLLSKG</sequence>
<dbReference type="CDD" id="cd14332">
    <property type="entry name" value="UBA_RuvA_C"/>
    <property type="match status" value="1"/>
</dbReference>
<keyword evidence="8" id="KW-0378">Hydrolase</keyword>
<keyword evidence="8" id="KW-0067">ATP-binding</keyword>
<dbReference type="Pfam" id="PF01330">
    <property type="entry name" value="RuvA_N"/>
    <property type="match status" value="1"/>
</dbReference>
<dbReference type="EMBL" id="CP014646">
    <property type="protein sequence ID" value="AMO37840.1"/>
    <property type="molecule type" value="Genomic_DNA"/>
</dbReference>
<dbReference type="GO" id="GO:0005524">
    <property type="term" value="F:ATP binding"/>
    <property type="evidence" value="ECO:0007669"/>
    <property type="project" value="InterPro"/>
</dbReference>
<dbReference type="InterPro" id="IPR011114">
    <property type="entry name" value="RuvA_C"/>
</dbReference>
<comment type="similarity">
    <text evidence="6">Belongs to the RuvA family.</text>
</comment>
<dbReference type="GO" id="GO:0006281">
    <property type="term" value="P:DNA repair"/>
    <property type="evidence" value="ECO:0007669"/>
    <property type="project" value="UniProtKB-UniRule"/>
</dbReference>
<evidence type="ECO:0000256" key="2">
    <source>
        <dbReference type="ARBA" id="ARBA00022763"/>
    </source>
</evidence>
<dbReference type="InterPro" id="IPR010994">
    <property type="entry name" value="RuvA_2-like"/>
</dbReference>
<protein>
    <recommendedName>
        <fullName evidence="6">Holliday junction branch migration complex subunit RuvA</fullName>
    </recommendedName>
</protein>
<feature type="region of interest" description="Domain I" evidence="6">
    <location>
        <begin position="1"/>
        <end position="64"/>
    </location>
</feature>
<organism evidence="8 9">
    <name type="scientific">Thauera humireducens</name>
    <dbReference type="NCBI Taxonomy" id="1134435"/>
    <lineage>
        <taxon>Bacteria</taxon>
        <taxon>Pseudomonadati</taxon>
        <taxon>Pseudomonadota</taxon>
        <taxon>Betaproteobacteria</taxon>
        <taxon>Rhodocyclales</taxon>
        <taxon>Zoogloeaceae</taxon>
        <taxon>Thauera</taxon>
    </lineage>
</organism>
<keyword evidence="9" id="KW-1185">Reference proteome</keyword>
<keyword evidence="3 6" id="KW-0238">DNA-binding</keyword>
<reference evidence="9" key="1">
    <citation type="submission" date="2016-03" db="EMBL/GenBank/DDBJ databases">
        <authorList>
            <person name="Ma C."/>
            <person name="Zhou S."/>
            <person name="Yang G."/>
        </authorList>
    </citation>
    <scope>NUCLEOTIDE SEQUENCE [LARGE SCALE GENOMIC DNA]</scope>
    <source>
        <strain evidence="9">SgZ-1</strain>
    </source>
</reference>
<evidence type="ECO:0000256" key="5">
    <source>
        <dbReference type="ARBA" id="ARBA00023204"/>
    </source>
</evidence>
<dbReference type="HAMAP" id="MF_00031">
    <property type="entry name" value="DNA_HJ_migration_RuvA"/>
    <property type="match status" value="1"/>
</dbReference>
<evidence type="ECO:0000313" key="9">
    <source>
        <dbReference type="Proteomes" id="UP000036902"/>
    </source>
</evidence>
<dbReference type="Proteomes" id="UP000036902">
    <property type="component" value="Chromosome"/>
</dbReference>
<dbReference type="InterPro" id="IPR036267">
    <property type="entry name" value="RuvA_C_sf"/>
</dbReference>
<dbReference type="InterPro" id="IPR003583">
    <property type="entry name" value="Hlx-hairpin-Hlx_DNA-bd_motif"/>
</dbReference>
<dbReference type="InterPro" id="IPR012340">
    <property type="entry name" value="NA-bd_OB-fold"/>
</dbReference>
<proteinExistence type="inferred from homology"/>
<comment type="domain">
    <text evidence="6">Has three domains with a flexible linker between the domains II and III and assumes an 'L' shape. Domain III is highly mobile and contacts RuvB.</text>
</comment>
<keyword evidence="8" id="KW-0547">Nucleotide-binding</keyword>
<dbReference type="GO" id="GO:0048476">
    <property type="term" value="C:Holliday junction resolvase complex"/>
    <property type="evidence" value="ECO:0007669"/>
    <property type="project" value="UniProtKB-UniRule"/>
</dbReference>
<feature type="domain" description="Helix-hairpin-helix DNA-binding motif class 1" evidence="7">
    <location>
        <begin position="108"/>
        <end position="127"/>
    </location>
</feature>
<keyword evidence="2 6" id="KW-0227">DNA damage</keyword>
<dbReference type="NCBIfam" id="TIGR00084">
    <property type="entry name" value="ruvA"/>
    <property type="match status" value="1"/>
</dbReference>
<comment type="caution">
    <text evidence="6">Lacks conserved residue(s) required for the propagation of feature annotation.</text>
</comment>
<dbReference type="Gene3D" id="1.10.150.20">
    <property type="entry name" value="5' to 3' exonuclease, C-terminal subdomain"/>
    <property type="match status" value="1"/>
</dbReference>
<gene>
    <name evidence="6" type="primary">ruvA</name>
    <name evidence="8" type="ORF">AC731_013360</name>
</gene>
<dbReference type="InterPro" id="IPR013849">
    <property type="entry name" value="DNA_helicase_Holl-junc_RuvA_I"/>
</dbReference>
<dbReference type="Gene3D" id="2.40.50.140">
    <property type="entry name" value="Nucleic acid-binding proteins"/>
    <property type="match status" value="1"/>
</dbReference>
<dbReference type="KEGG" id="thu:AC731_013360"/>
<keyword evidence="5 6" id="KW-0234">DNA repair</keyword>
<dbReference type="RefSeq" id="WP_048706816.1">
    <property type="nucleotide sequence ID" value="NZ_CP014646.1"/>
</dbReference>
<dbReference type="GO" id="GO:0009378">
    <property type="term" value="F:four-way junction helicase activity"/>
    <property type="evidence" value="ECO:0007669"/>
    <property type="project" value="InterPro"/>
</dbReference>
<evidence type="ECO:0000256" key="3">
    <source>
        <dbReference type="ARBA" id="ARBA00023125"/>
    </source>
</evidence>
<comment type="subcellular location">
    <subcellularLocation>
        <location evidence="6">Cytoplasm</location>
    </subcellularLocation>
</comment>
<dbReference type="GO" id="GO:0009379">
    <property type="term" value="C:Holliday junction helicase complex"/>
    <property type="evidence" value="ECO:0007669"/>
    <property type="project" value="InterPro"/>
</dbReference>
<evidence type="ECO:0000259" key="7">
    <source>
        <dbReference type="SMART" id="SM00278"/>
    </source>
</evidence>
<comment type="function">
    <text evidence="6">The RuvA-RuvB-RuvC complex processes Holliday junction (HJ) DNA during genetic recombination and DNA repair, while the RuvA-RuvB complex plays an important role in the rescue of blocked DNA replication forks via replication fork reversal (RFR). RuvA specifically binds to HJ cruciform DNA, conferring on it an open structure. The RuvB hexamer acts as an ATP-dependent pump, pulling dsDNA into and through the RuvAB complex. HJ branch migration allows RuvC to scan DNA until it finds its consensus sequence, where it cleaves and resolves the cruciform DNA.</text>
</comment>
<name>A0A127K799_9RHOO</name>
<dbReference type="SUPFAM" id="SSF47781">
    <property type="entry name" value="RuvA domain 2-like"/>
    <property type="match status" value="1"/>
</dbReference>
<dbReference type="SUPFAM" id="SSF46929">
    <property type="entry name" value="DNA helicase RuvA subunit, C-terminal domain"/>
    <property type="match status" value="1"/>
</dbReference>
<dbReference type="InterPro" id="IPR000085">
    <property type="entry name" value="RuvA"/>
</dbReference>